<evidence type="ECO:0000313" key="9">
    <source>
        <dbReference type="EMBL" id="MBV4358315.1"/>
    </source>
</evidence>
<evidence type="ECO:0000256" key="3">
    <source>
        <dbReference type="ARBA" id="ARBA00022679"/>
    </source>
</evidence>
<dbReference type="InterPro" id="IPR040423">
    <property type="entry name" value="PEA_transferase"/>
</dbReference>
<accession>A0A9E2SE37</accession>
<feature type="transmembrane region" description="Helical" evidence="7">
    <location>
        <begin position="21"/>
        <end position="42"/>
    </location>
</feature>
<evidence type="ECO:0000256" key="7">
    <source>
        <dbReference type="SAM" id="Phobius"/>
    </source>
</evidence>
<evidence type="ECO:0000256" key="2">
    <source>
        <dbReference type="ARBA" id="ARBA00022475"/>
    </source>
</evidence>
<evidence type="ECO:0000256" key="1">
    <source>
        <dbReference type="ARBA" id="ARBA00004651"/>
    </source>
</evidence>
<organism evidence="9 10">
    <name type="scientific">Pinibacter aurantiacus</name>
    <dbReference type="NCBI Taxonomy" id="2851599"/>
    <lineage>
        <taxon>Bacteria</taxon>
        <taxon>Pseudomonadati</taxon>
        <taxon>Bacteroidota</taxon>
        <taxon>Chitinophagia</taxon>
        <taxon>Chitinophagales</taxon>
        <taxon>Chitinophagaceae</taxon>
        <taxon>Pinibacter</taxon>
    </lineage>
</organism>
<keyword evidence="2" id="KW-1003">Cell membrane</keyword>
<keyword evidence="3 9" id="KW-0808">Transferase</keyword>
<dbReference type="GO" id="GO:0005886">
    <property type="term" value="C:plasma membrane"/>
    <property type="evidence" value="ECO:0007669"/>
    <property type="project" value="UniProtKB-SubCell"/>
</dbReference>
<evidence type="ECO:0000256" key="5">
    <source>
        <dbReference type="ARBA" id="ARBA00022989"/>
    </source>
</evidence>
<keyword evidence="6 7" id="KW-0472">Membrane</keyword>
<dbReference type="Pfam" id="PF00884">
    <property type="entry name" value="Sulfatase"/>
    <property type="match status" value="1"/>
</dbReference>
<comment type="caution">
    <text evidence="9">The sequence shown here is derived from an EMBL/GenBank/DDBJ whole genome shotgun (WGS) entry which is preliminary data.</text>
</comment>
<keyword evidence="4 7" id="KW-0812">Transmembrane</keyword>
<dbReference type="AlphaFoldDB" id="A0A9E2SE37"/>
<name>A0A9E2SE37_9BACT</name>
<sequence length="524" mass="60653">MFFVQALLLLGVIVFYRSLKIYYYTLAVLSSIFALFFIPVILVKEEVNKGILGLLVNTNLRESRELIGWFVIPIILAMLAFFFIALFLLKKLPSKIDFPRAIICSLTGFVVILLFGFKNKPFHEKYADAVSENFRYYFPTKVVVEFRDYYQQTTLYSDKNYQQTMRSFSFGAVKKSQKKPERKIQILVIGEASRYDHWGINGYQRNTSPYLSQEENLIAFSNVTSGAPMTVKSVPMLVSRGGIDNYFTHYKEKGILGAFKEAGYYTAWISNQEPELKLTLFHIPDADTIIFSKNTRGKFYQQNFYDELLIGELKRVIENTNKDICVVLHTMGSHWNYSCRYPPSFQKFPTNLSLNSMLPNYVPRQDMVNAYDNSILYTDYFLDLVINELKSFKSAESSLLYVSDHGENLQDFDNLVTHTDIPNYYSLRVPLFIWLSNDFAENNNKVYNTIIANKDKPVSSAESVFYTLMDLGGITIPSDPHCSVYNLCSEKFEDSKQKVLTLNNTIMFFSELKTEKQWLTENKK</sequence>
<comment type="subcellular location">
    <subcellularLocation>
        <location evidence="1">Cell membrane</location>
        <topology evidence="1">Multi-pass membrane protein</topology>
    </subcellularLocation>
</comment>
<dbReference type="InterPro" id="IPR000917">
    <property type="entry name" value="Sulfatase_N"/>
</dbReference>
<proteinExistence type="predicted"/>
<reference evidence="9" key="1">
    <citation type="submission" date="2021-06" db="EMBL/GenBank/DDBJ databases">
        <authorList>
            <person name="Huq M.A."/>
        </authorList>
    </citation>
    <scope>NUCLEOTIDE SEQUENCE</scope>
    <source>
        <strain evidence="9">MAH-26</strain>
    </source>
</reference>
<feature type="domain" description="Sulfatase N-terminal" evidence="8">
    <location>
        <begin position="186"/>
        <end position="474"/>
    </location>
</feature>
<dbReference type="PANTHER" id="PTHR30443">
    <property type="entry name" value="INNER MEMBRANE PROTEIN"/>
    <property type="match status" value="1"/>
</dbReference>
<evidence type="ECO:0000256" key="6">
    <source>
        <dbReference type="ARBA" id="ARBA00023136"/>
    </source>
</evidence>
<evidence type="ECO:0000256" key="4">
    <source>
        <dbReference type="ARBA" id="ARBA00022692"/>
    </source>
</evidence>
<dbReference type="GO" id="GO:0016776">
    <property type="term" value="F:phosphotransferase activity, phosphate group as acceptor"/>
    <property type="evidence" value="ECO:0007669"/>
    <property type="project" value="TreeGrafter"/>
</dbReference>
<dbReference type="CDD" id="cd16017">
    <property type="entry name" value="LptA"/>
    <property type="match status" value="1"/>
</dbReference>
<dbReference type="Proteomes" id="UP000812270">
    <property type="component" value="Unassembled WGS sequence"/>
</dbReference>
<feature type="transmembrane region" description="Helical" evidence="7">
    <location>
        <begin position="101"/>
        <end position="117"/>
    </location>
</feature>
<dbReference type="InterPro" id="IPR058130">
    <property type="entry name" value="PEA_transf_C"/>
</dbReference>
<feature type="transmembrane region" description="Helical" evidence="7">
    <location>
        <begin position="66"/>
        <end position="89"/>
    </location>
</feature>
<dbReference type="RefSeq" id="WP_217791988.1">
    <property type="nucleotide sequence ID" value="NZ_JAHSPG010000011.1"/>
</dbReference>
<evidence type="ECO:0000259" key="8">
    <source>
        <dbReference type="Pfam" id="PF00884"/>
    </source>
</evidence>
<dbReference type="EMBL" id="JAHSPG010000011">
    <property type="protein sequence ID" value="MBV4358315.1"/>
    <property type="molecule type" value="Genomic_DNA"/>
</dbReference>
<dbReference type="PANTHER" id="PTHR30443:SF0">
    <property type="entry name" value="PHOSPHOETHANOLAMINE TRANSFERASE EPTA"/>
    <property type="match status" value="1"/>
</dbReference>
<protein>
    <submittedName>
        <fullName evidence="9">Phosphoethanolamine transferase</fullName>
    </submittedName>
</protein>
<keyword evidence="5 7" id="KW-1133">Transmembrane helix</keyword>
<dbReference type="GO" id="GO:0009244">
    <property type="term" value="P:lipopolysaccharide core region biosynthetic process"/>
    <property type="evidence" value="ECO:0007669"/>
    <property type="project" value="TreeGrafter"/>
</dbReference>
<keyword evidence="10" id="KW-1185">Reference proteome</keyword>
<gene>
    <name evidence="9" type="ORF">KTO63_14210</name>
</gene>
<evidence type="ECO:0000313" key="10">
    <source>
        <dbReference type="Proteomes" id="UP000812270"/>
    </source>
</evidence>